<dbReference type="Pfam" id="PF07687">
    <property type="entry name" value="M20_dimer"/>
    <property type="match status" value="1"/>
</dbReference>
<name>A0ABU4WCY5_9FUSO</name>
<dbReference type="PANTHER" id="PTHR11014">
    <property type="entry name" value="PEPTIDASE M20 FAMILY MEMBER"/>
    <property type="match status" value="1"/>
</dbReference>
<dbReference type="PIRSF" id="PIRSF005962">
    <property type="entry name" value="Pept_M20D_amidohydro"/>
    <property type="match status" value="1"/>
</dbReference>
<proteinExistence type="predicted"/>
<dbReference type="Gene3D" id="3.30.70.360">
    <property type="match status" value="1"/>
</dbReference>
<dbReference type="SUPFAM" id="SSF53187">
    <property type="entry name" value="Zn-dependent exopeptidases"/>
    <property type="match status" value="1"/>
</dbReference>
<dbReference type="Pfam" id="PF01546">
    <property type="entry name" value="Peptidase_M20"/>
    <property type="match status" value="1"/>
</dbReference>
<dbReference type="SUPFAM" id="SSF55031">
    <property type="entry name" value="Bacterial exopeptidase dimerisation domain"/>
    <property type="match status" value="1"/>
</dbReference>
<comment type="caution">
    <text evidence="2">The sequence shown here is derived from an EMBL/GenBank/DDBJ whole genome shotgun (WGS) entry which is preliminary data.</text>
</comment>
<accession>A0ABU4WCY5</accession>
<dbReference type="InterPro" id="IPR036264">
    <property type="entry name" value="Bact_exopeptidase_dim_dom"/>
</dbReference>
<dbReference type="Proteomes" id="UP001279681">
    <property type="component" value="Unassembled WGS sequence"/>
</dbReference>
<dbReference type="InterPro" id="IPR011650">
    <property type="entry name" value="Peptidase_M20_dimer"/>
</dbReference>
<dbReference type="InterPro" id="IPR002933">
    <property type="entry name" value="Peptidase_M20"/>
</dbReference>
<organism evidence="2 3">
    <name type="scientific">Candidatus Cetobacterium colombiensis</name>
    <dbReference type="NCBI Taxonomy" id="3073100"/>
    <lineage>
        <taxon>Bacteria</taxon>
        <taxon>Fusobacteriati</taxon>
        <taxon>Fusobacteriota</taxon>
        <taxon>Fusobacteriia</taxon>
        <taxon>Fusobacteriales</taxon>
        <taxon>Fusobacteriaceae</taxon>
        <taxon>Cetobacterium</taxon>
    </lineage>
</organism>
<dbReference type="InterPro" id="IPR017439">
    <property type="entry name" value="Amidohydrolase"/>
</dbReference>
<dbReference type="NCBIfam" id="TIGR01891">
    <property type="entry name" value="amidohydrolases"/>
    <property type="match status" value="1"/>
</dbReference>
<protein>
    <submittedName>
        <fullName evidence="2">Amidohydrolase</fullName>
    </submittedName>
</protein>
<evidence type="ECO:0000259" key="1">
    <source>
        <dbReference type="Pfam" id="PF07687"/>
    </source>
</evidence>
<dbReference type="PANTHER" id="PTHR11014:SF63">
    <property type="entry name" value="METALLOPEPTIDASE, PUTATIVE (AFU_ORTHOLOGUE AFUA_6G09600)-RELATED"/>
    <property type="match status" value="1"/>
</dbReference>
<feature type="domain" description="Peptidase M20 dimerisation" evidence="1">
    <location>
        <begin position="177"/>
        <end position="267"/>
    </location>
</feature>
<dbReference type="Gene3D" id="3.40.630.10">
    <property type="entry name" value="Zn peptidases"/>
    <property type="match status" value="1"/>
</dbReference>
<dbReference type="EMBL" id="JAVIKH010000019">
    <property type="protein sequence ID" value="MDX8337084.1"/>
    <property type="molecule type" value="Genomic_DNA"/>
</dbReference>
<evidence type="ECO:0000313" key="2">
    <source>
        <dbReference type="EMBL" id="MDX8337084.1"/>
    </source>
</evidence>
<keyword evidence="3" id="KW-1185">Reference proteome</keyword>
<sequence length="377" mass="42861">MNFLLKDITKYRQDLHKIPEVGFKEFKTQKYILENLEKMGYSPFTICETGVYVYIPGNKSECKAFRADIDALPIEENNSCDFVSTHKGFMHACGHDGHAATLLAFAKYLTTLDKTEYSILLIFQPAEEGPGGAKFICETGLLEKYKVKEIYSFHLFPDLKEGVISTKPGPFFAQATEFDCSIIGKGGHGGMPQKTNDPLIPFTKTIDSYQSIISRNLSPFNAGVITVGKFSGGTVRNIIPNSLDFYGTIRTYSQEDTEYIIKRMKEIHRGIEISFNVKINDEFRVLYPPIINDENLYNKFLKFSNNFNFIQGEALALAEDFAFYQEKVPGLFFLLGTRNEDKNFISPLHSSSFNFDEKVLLEGVKLFMKLLEEKNEL</sequence>
<gene>
    <name evidence="2" type="ORF">RFV38_11390</name>
</gene>
<dbReference type="RefSeq" id="WP_320314438.1">
    <property type="nucleotide sequence ID" value="NZ_JAVIKH010000019.1"/>
</dbReference>
<reference evidence="3" key="1">
    <citation type="submission" date="2023-07" db="EMBL/GenBank/DDBJ databases">
        <authorList>
            <person name="Colorado M.A."/>
            <person name="Villamil L.M."/>
            <person name="Melo J.F."/>
            <person name="Rodriguez J.A."/>
            <person name="Ruiz R.Y."/>
        </authorList>
    </citation>
    <scope>NUCLEOTIDE SEQUENCE [LARGE SCALE GENOMIC DNA]</scope>
    <source>
        <strain evidence="3">C33</strain>
    </source>
</reference>
<evidence type="ECO:0000313" key="3">
    <source>
        <dbReference type="Proteomes" id="UP001279681"/>
    </source>
</evidence>